<feature type="transmembrane region" description="Helical" evidence="8">
    <location>
        <begin position="275"/>
        <end position="294"/>
    </location>
</feature>
<accession>A0A164WLF6</accession>
<gene>
    <name evidence="9" type="ORF">DCAR_0625662</name>
</gene>
<dbReference type="FunFam" id="1.20.58.70:FF:000003">
    <property type="entry name" value="Qa-SNARE, Sso1/Syntaxin1-type, SYP12A-group"/>
    <property type="match status" value="1"/>
</dbReference>
<dbReference type="GO" id="GO:0006886">
    <property type="term" value="P:intracellular protein transport"/>
    <property type="evidence" value="ECO:0007669"/>
    <property type="project" value="InterPro"/>
</dbReference>
<evidence type="ECO:0000256" key="3">
    <source>
        <dbReference type="ARBA" id="ARBA00022927"/>
    </source>
</evidence>
<evidence type="ECO:0000313" key="10">
    <source>
        <dbReference type="Proteomes" id="UP000077755"/>
    </source>
</evidence>
<dbReference type="OMA" id="KWICIGI"/>
<dbReference type="SMART" id="SM00503">
    <property type="entry name" value="SynN"/>
    <property type="match status" value="1"/>
</dbReference>
<evidence type="ECO:0000256" key="1">
    <source>
        <dbReference type="ARBA" id="ARBA00009063"/>
    </source>
</evidence>
<organism evidence="9 10">
    <name type="scientific">Daucus carota subsp. sativus</name>
    <name type="common">Carrot</name>
    <dbReference type="NCBI Taxonomy" id="79200"/>
    <lineage>
        <taxon>Eukaryota</taxon>
        <taxon>Viridiplantae</taxon>
        <taxon>Streptophyta</taxon>
        <taxon>Embryophyta</taxon>
        <taxon>Tracheophyta</taxon>
        <taxon>Spermatophyta</taxon>
        <taxon>Magnoliopsida</taxon>
        <taxon>eudicotyledons</taxon>
        <taxon>Gunneridae</taxon>
        <taxon>Pentapetalae</taxon>
        <taxon>asterids</taxon>
        <taxon>campanulids</taxon>
        <taxon>Apiales</taxon>
        <taxon>Apiaceae</taxon>
        <taxon>Apioideae</taxon>
        <taxon>Scandiceae</taxon>
        <taxon>Daucinae</taxon>
        <taxon>Daucus</taxon>
        <taxon>Daucus sect. Daucus</taxon>
    </lineage>
</organism>
<dbReference type="InterPro" id="IPR000727">
    <property type="entry name" value="T_SNARE_dom"/>
</dbReference>
<dbReference type="Proteomes" id="UP000077755">
    <property type="component" value="Chromosome 6"/>
</dbReference>
<keyword evidence="4" id="KW-0007">Acetylation</keyword>
<dbReference type="GO" id="GO:0006906">
    <property type="term" value="P:vesicle fusion"/>
    <property type="evidence" value="ECO:0007669"/>
    <property type="project" value="TreeGrafter"/>
</dbReference>
<dbReference type="EMBL" id="CP093348">
    <property type="protein sequence ID" value="WOH06239.1"/>
    <property type="molecule type" value="Genomic_DNA"/>
</dbReference>
<dbReference type="SMART" id="SM00397">
    <property type="entry name" value="t_SNARE"/>
    <property type="match status" value="1"/>
</dbReference>
<reference evidence="9" key="1">
    <citation type="journal article" date="2016" name="Nat. Genet.">
        <title>A high-quality carrot genome assembly provides new insights into carotenoid accumulation and asterid genome evolution.</title>
        <authorList>
            <person name="Iorizzo M."/>
            <person name="Ellison S."/>
            <person name="Senalik D."/>
            <person name="Zeng P."/>
            <person name="Satapoomin P."/>
            <person name="Huang J."/>
            <person name="Bowman M."/>
            <person name="Iovene M."/>
            <person name="Sanseverino W."/>
            <person name="Cavagnaro P."/>
            <person name="Yildiz M."/>
            <person name="Macko-Podgorni A."/>
            <person name="Moranska E."/>
            <person name="Grzebelus E."/>
            <person name="Grzebelus D."/>
            <person name="Ashrafi H."/>
            <person name="Zheng Z."/>
            <person name="Cheng S."/>
            <person name="Spooner D."/>
            <person name="Van Deynze A."/>
            <person name="Simon P."/>
        </authorList>
    </citation>
    <scope>NUCLEOTIDE SEQUENCE</scope>
    <source>
        <tissue evidence="9">Leaf</tissue>
    </source>
</reference>
<evidence type="ECO:0000256" key="7">
    <source>
        <dbReference type="SAM" id="MobiDB-lite"/>
    </source>
</evidence>
<dbReference type="KEGG" id="dcr:108224838"/>
<dbReference type="InterPro" id="IPR045242">
    <property type="entry name" value="Syntaxin"/>
</dbReference>
<dbReference type="GO" id="GO:0005886">
    <property type="term" value="C:plasma membrane"/>
    <property type="evidence" value="ECO:0007669"/>
    <property type="project" value="TreeGrafter"/>
</dbReference>
<feature type="region of interest" description="Disordered" evidence="7">
    <location>
        <begin position="103"/>
        <end position="125"/>
    </location>
</feature>
<dbReference type="InterPro" id="IPR006011">
    <property type="entry name" value="Syntaxin_N"/>
</dbReference>
<evidence type="ECO:0000256" key="8">
    <source>
        <dbReference type="SAM" id="Phobius"/>
    </source>
</evidence>
<dbReference type="Gene3D" id="1.20.58.70">
    <property type="match status" value="1"/>
</dbReference>
<dbReference type="GO" id="GO:0012505">
    <property type="term" value="C:endomembrane system"/>
    <property type="evidence" value="ECO:0007669"/>
    <property type="project" value="TreeGrafter"/>
</dbReference>
<comment type="similarity">
    <text evidence="1 6">Belongs to the syntaxin family.</text>
</comment>
<dbReference type="PROSITE" id="PS00914">
    <property type="entry name" value="SYNTAXIN"/>
    <property type="match status" value="1"/>
</dbReference>
<evidence type="ECO:0000256" key="6">
    <source>
        <dbReference type="RuleBase" id="RU003858"/>
    </source>
</evidence>
<keyword evidence="8" id="KW-1133">Transmembrane helix</keyword>
<evidence type="ECO:0000256" key="4">
    <source>
        <dbReference type="ARBA" id="ARBA00022990"/>
    </source>
</evidence>
<dbReference type="Gramene" id="KZM91943">
    <property type="protein sequence ID" value="KZM91943"/>
    <property type="gene ID" value="DCAR_020692"/>
</dbReference>
<proteinExistence type="inferred from homology"/>
<dbReference type="GO" id="GO:0006887">
    <property type="term" value="P:exocytosis"/>
    <property type="evidence" value="ECO:0007669"/>
    <property type="project" value="TreeGrafter"/>
</dbReference>
<dbReference type="InterPro" id="IPR006012">
    <property type="entry name" value="Syntaxin/epimorphin_CS"/>
</dbReference>
<dbReference type="GO" id="GO:0031201">
    <property type="term" value="C:SNARE complex"/>
    <property type="evidence" value="ECO:0007669"/>
    <property type="project" value="TreeGrafter"/>
</dbReference>
<dbReference type="OrthoDB" id="10255013at2759"/>
<dbReference type="SUPFAM" id="SSF47661">
    <property type="entry name" value="t-snare proteins"/>
    <property type="match status" value="1"/>
</dbReference>
<keyword evidence="5" id="KW-0175">Coiled coil</keyword>
<dbReference type="CDD" id="cd15848">
    <property type="entry name" value="SNARE_syntaxin1-like"/>
    <property type="match status" value="1"/>
</dbReference>
<dbReference type="Pfam" id="PF00804">
    <property type="entry name" value="Syntaxin"/>
    <property type="match status" value="1"/>
</dbReference>
<dbReference type="GO" id="GO:0048278">
    <property type="term" value="P:vesicle docking"/>
    <property type="evidence" value="ECO:0007669"/>
    <property type="project" value="TreeGrafter"/>
</dbReference>
<dbReference type="AlphaFoldDB" id="A0A164WLF6"/>
<dbReference type="InterPro" id="IPR010989">
    <property type="entry name" value="SNARE"/>
</dbReference>
<keyword evidence="10" id="KW-1185">Reference proteome</keyword>
<dbReference type="PANTHER" id="PTHR19957:SF80">
    <property type="entry name" value="SYNTAXIN-121"/>
    <property type="match status" value="1"/>
</dbReference>
<dbReference type="Gene3D" id="1.20.5.110">
    <property type="match status" value="1"/>
</dbReference>
<dbReference type="Pfam" id="PF05739">
    <property type="entry name" value="SNARE"/>
    <property type="match status" value="1"/>
</dbReference>
<reference evidence="9" key="2">
    <citation type="submission" date="2022-03" db="EMBL/GenBank/DDBJ databases">
        <title>Draft title - Genomic analysis of global carrot germplasm unveils the trajectory of domestication and the origin of high carotenoid orange carrot.</title>
        <authorList>
            <person name="Iorizzo M."/>
            <person name="Ellison S."/>
            <person name="Senalik D."/>
            <person name="Macko-Podgorni A."/>
            <person name="Grzebelus D."/>
            <person name="Bostan H."/>
            <person name="Rolling W."/>
            <person name="Curaba J."/>
            <person name="Simon P."/>
        </authorList>
    </citation>
    <scope>NUCLEOTIDE SEQUENCE</scope>
    <source>
        <tissue evidence="9">Leaf</tissue>
    </source>
</reference>
<keyword evidence="8" id="KW-0472">Membrane</keyword>
<name>A0A164WLF6_DAUCS</name>
<dbReference type="GO" id="GO:0000149">
    <property type="term" value="F:SNARE binding"/>
    <property type="evidence" value="ECO:0007669"/>
    <property type="project" value="TreeGrafter"/>
</dbReference>
<keyword evidence="2" id="KW-0813">Transport</keyword>
<feature type="compositionally biased region" description="Polar residues" evidence="7">
    <location>
        <begin position="115"/>
        <end position="125"/>
    </location>
</feature>
<dbReference type="CDD" id="cd00179">
    <property type="entry name" value="SynN"/>
    <property type="match status" value="1"/>
</dbReference>
<evidence type="ECO:0000256" key="2">
    <source>
        <dbReference type="ARBA" id="ARBA00022448"/>
    </source>
</evidence>
<sequence length="298" mass="33474">MNNLFTSSFSADDENELNPSHVIEMTPTSGDNLESFFKDVEAIKLQLQSLDAHYTDLKSCHEQSKTLHNAQAVKNLRHKMDSHVSSSLKIAKQVKSNLQALEKSNAASRKLPNSGPGTSSDRTRTSVISGLSKKLQTSMSSFSSLRETIASEYRDTVKRRYFTVTGENADETVLEDLISTGESETFLQKAIQVQGRGQVMDTISEIQERHDAVRTIEKNLMELHQVFLDMSVLVESQGEQLDNIESHVERASSYVRGGTRQLEVAKKTQRNTRKWTCYAIILLLIIIAAIVLSIRPWK</sequence>
<keyword evidence="3" id="KW-0653">Protein transport</keyword>
<dbReference type="PROSITE" id="PS50192">
    <property type="entry name" value="T_SNARE"/>
    <property type="match status" value="1"/>
</dbReference>
<keyword evidence="8" id="KW-0812">Transmembrane</keyword>
<evidence type="ECO:0000256" key="5">
    <source>
        <dbReference type="ARBA" id="ARBA00023054"/>
    </source>
</evidence>
<dbReference type="GO" id="GO:0005484">
    <property type="term" value="F:SNAP receptor activity"/>
    <property type="evidence" value="ECO:0007669"/>
    <property type="project" value="InterPro"/>
</dbReference>
<protein>
    <submittedName>
        <fullName evidence="9">Uncharacterized protein</fullName>
    </submittedName>
</protein>
<evidence type="ECO:0000313" key="9">
    <source>
        <dbReference type="EMBL" id="WOH06239.1"/>
    </source>
</evidence>
<dbReference type="FunFam" id="1.20.5.110:FF:000008">
    <property type="entry name" value="Syntaxin 132"/>
    <property type="match status" value="1"/>
</dbReference>
<dbReference type="PANTHER" id="PTHR19957">
    <property type="entry name" value="SYNTAXIN"/>
    <property type="match status" value="1"/>
</dbReference>